<evidence type="ECO:0000313" key="2">
    <source>
        <dbReference type="Proteomes" id="UP000887159"/>
    </source>
</evidence>
<sequence length="102" mass="12076">MEEHVIHEEVLTGLVTRISDMIYLSKEWAEEVRSNKVVSKNADPNIDRESLLRCTWLWTMEVLQSSYMDVMLINVLLFRLFFSASFPHILQLRHLRDPELNS</sequence>
<accession>A0A8X7BKT6</accession>
<reference evidence="1" key="1">
    <citation type="submission" date="2020-08" db="EMBL/GenBank/DDBJ databases">
        <title>Multicomponent nature underlies the extraordinary mechanical properties of spider dragline silk.</title>
        <authorList>
            <person name="Kono N."/>
            <person name="Nakamura H."/>
            <person name="Mori M."/>
            <person name="Yoshida Y."/>
            <person name="Ohtoshi R."/>
            <person name="Malay A.D."/>
            <person name="Moran D.A.P."/>
            <person name="Tomita M."/>
            <person name="Numata K."/>
            <person name="Arakawa K."/>
        </authorList>
    </citation>
    <scope>NUCLEOTIDE SEQUENCE</scope>
</reference>
<protein>
    <submittedName>
        <fullName evidence="1">Uncharacterized protein</fullName>
    </submittedName>
</protein>
<keyword evidence="2" id="KW-1185">Reference proteome</keyword>
<comment type="caution">
    <text evidence="1">The sequence shown here is derived from an EMBL/GenBank/DDBJ whole genome shotgun (WGS) entry which is preliminary data.</text>
</comment>
<gene>
    <name evidence="1" type="ORF">TNCV_845381</name>
</gene>
<name>A0A8X7BKT6_TRICX</name>
<evidence type="ECO:0000313" key="1">
    <source>
        <dbReference type="EMBL" id="GFY34848.1"/>
    </source>
</evidence>
<dbReference type="Proteomes" id="UP000887159">
    <property type="component" value="Unassembled WGS sequence"/>
</dbReference>
<proteinExistence type="predicted"/>
<dbReference type="AlphaFoldDB" id="A0A8X7BKT6"/>
<organism evidence="1 2">
    <name type="scientific">Trichonephila clavipes</name>
    <name type="common">Golden silk orbweaver</name>
    <name type="synonym">Nephila clavipes</name>
    <dbReference type="NCBI Taxonomy" id="2585209"/>
    <lineage>
        <taxon>Eukaryota</taxon>
        <taxon>Metazoa</taxon>
        <taxon>Ecdysozoa</taxon>
        <taxon>Arthropoda</taxon>
        <taxon>Chelicerata</taxon>
        <taxon>Arachnida</taxon>
        <taxon>Araneae</taxon>
        <taxon>Araneomorphae</taxon>
        <taxon>Entelegynae</taxon>
        <taxon>Araneoidea</taxon>
        <taxon>Nephilidae</taxon>
        <taxon>Trichonephila</taxon>
    </lineage>
</organism>
<dbReference type="EMBL" id="BMAU01021428">
    <property type="protein sequence ID" value="GFY34848.1"/>
    <property type="molecule type" value="Genomic_DNA"/>
</dbReference>